<comment type="subcellular location">
    <subcellularLocation>
        <location evidence="1">Nucleus</location>
    </subcellularLocation>
</comment>
<feature type="compositionally biased region" description="Polar residues" evidence="10">
    <location>
        <begin position="514"/>
        <end position="539"/>
    </location>
</feature>
<evidence type="ECO:0000256" key="6">
    <source>
        <dbReference type="ARBA" id="ARBA00023015"/>
    </source>
</evidence>
<dbReference type="Pfam" id="PF00096">
    <property type="entry name" value="zf-C2H2"/>
    <property type="match status" value="1"/>
</dbReference>
<dbReference type="GO" id="GO:0000978">
    <property type="term" value="F:RNA polymerase II cis-regulatory region sequence-specific DNA binding"/>
    <property type="evidence" value="ECO:0007669"/>
    <property type="project" value="TreeGrafter"/>
</dbReference>
<reference evidence="12" key="2">
    <citation type="journal article" date="2023" name="IMA Fungus">
        <title>Comparative genomic study of the Penicillium genus elucidates a diverse pangenome and 15 lateral gene transfer events.</title>
        <authorList>
            <person name="Petersen C."/>
            <person name="Sorensen T."/>
            <person name="Nielsen M.R."/>
            <person name="Sondergaard T.E."/>
            <person name="Sorensen J.L."/>
            <person name="Fitzpatrick D.A."/>
            <person name="Frisvad J.C."/>
            <person name="Nielsen K.L."/>
        </authorList>
    </citation>
    <scope>NUCLEOTIDE SEQUENCE</scope>
    <source>
        <strain evidence="12">IBT 20477</strain>
    </source>
</reference>
<evidence type="ECO:0000259" key="11">
    <source>
        <dbReference type="PROSITE" id="PS50157"/>
    </source>
</evidence>
<dbReference type="Gene3D" id="3.30.160.60">
    <property type="entry name" value="Classic Zinc Finger"/>
    <property type="match status" value="2"/>
</dbReference>
<evidence type="ECO:0000256" key="7">
    <source>
        <dbReference type="ARBA" id="ARBA00023163"/>
    </source>
</evidence>
<dbReference type="OrthoDB" id="624345at2759"/>
<dbReference type="PANTHER" id="PTHR23235:SF127">
    <property type="entry name" value="TRANSCRIPTION FACTOR, PUTATIVE (AFU_ORTHOLOGUE AFUA_3G09820)-RELATED"/>
    <property type="match status" value="1"/>
</dbReference>
<keyword evidence="4 9" id="KW-0863">Zinc-finger</keyword>
<dbReference type="GO" id="GO:0005634">
    <property type="term" value="C:nucleus"/>
    <property type="evidence" value="ECO:0007669"/>
    <property type="project" value="UniProtKB-SubCell"/>
</dbReference>
<evidence type="ECO:0000256" key="9">
    <source>
        <dbReference type="PROSITE-ProRule" id="PRU00042"/>
    </source>
</evidence>
<accession>A0A9W9MXH8</accession>
<feature type="compositionally biased region" description="Basic and acidic residues" evidence="10">
    <location>
        <begin position="579"/>
        <end position="593"/>
    </location>
</feature>
<dbReference type="InterPro" id="IPR036236">
    <property type="entry name" value="Znf_C2H2_sf"/>
</dbReference>
<feature type="region of interest" description="Disordered" evidence="10">
    <location>
        <begin position="176"/>
        <end position="249"/>
    </location>
</feature>
<dbReference type="PANTHER" id="PTHR23235">
    <property type="entry name" value="KRUEPPEL-LIKE TRANSCRIPTION FACTOR"/>
    <property type="match status" value="1"/>
</dbReference>
<protein>
    <recommendedName>
        <fullName evidence="11">C2H2-type domain-containing protein</fullName>
    </recommendedName>
</protein>
<feature type="domain" description="C2H2-type" evidence="11">
    <location>
        <begin position="136"/>
        <end position="163"/>
    </location>
</feature>
<keyword evidence="5" id="KW-0862">Zinc</keyword>
<keyword evidence="13" id="KW-1185">Reference proteome</keyword>
<keyword evidence="8" id="KW-0539">Nucleus</keyword>
<reference evidence="12" key="1">
    <citation type="submission" date="2022-11" db="EMBL/GenBank/DDBJ databases">
        <authorList>
            <person name="Petersen C."/>
        </authorList>
    </citation>
    <scope>NUCLEOTIDE SEQUENCE</scope>
    <source>
        <strain evidence="12">IBT 20477</strain>
    </source>
</reference>
<dbReference type="PROSITE" id="PS50157">
    <property type="entry name" value="ZINC_FINGER_C2H2_2"/>
    <property type="match status" value="2"/>
</dbReference>
<evidence type="ECO:0000256" key="2">
    <source>
        <dbReference type="ARBA" id="ARBA00022723"/>
    </source>
</evidence>
<dbReference type="AlphaFoldDB" id="A0A9W9MXH8"/>
<comment type="caution">
    <text evidence="12">The sequence shown here is derived from an EMBL/GenBank/DDBJ whole genome shotgun (WGS) entry which is preliminary data.</text>
</comment>
<dbReference type="FunFam" id="3.30.160.60:FF:000758">
    <property type="entry name" value="C2H2 transcription factor, putative"/>
    <property type="match status" value="1"/>
</dbReference>
<name>A0A9W9MXH8_9EURO</name>
<evidence type="ECO:0000256" key="3">
    <source>
        <dbReference type="ARBA" id="ARBA00022737"/>
    </source>
</evidence>
<feature type="region of interest" description="Disordered" evidence="10">
    <location>
        <begin position="482"/>
        <end position="539"/>
    </location>
</feature>
<organism evidence="12 13">
    <name type="scientific">Penicillium cf. viridicatum</name>
    <dbReference type="NCBI Taxonomy" id="2972119"/>
    <lineage>
        <taxon>Eukaryota</taxon>
        <taxon>Fungi</taxon>
        <taxon>Dikarya</taxon>
        <taxon>Ascomycota</taxon>
        <taxon>Pezizomycotina</taxon>
        <taxon>Eurotiomycetes</taxon>
        <taxon>Eurotiomycetidae</taxon>
        <taxon>Eurotiales</taxon>
        <taxon>Aspergillaceae</taxon>
        <taxon>Penicillium</taxon>
    </lineage>
</organism>
<proteinExistence type="predicted"/>
<evidence type="ECO:0000256" key="4">
    <source>
        <dbReference type="ARBA" id="ARBA00022771"/>
    </source>
</evidence>
<feature type="compositionally biased region" description="Low complexity" evidence="10">
    <location>
        <begin position="486"/>
        <end position="496"/>
    </location>
</feature>
<dbReference type="GO" id="GO:0008270">
    <property type="term" value="F:zinc ion binding"/>
    <property type="evidence" value="ECO:0007669"/>
    <property type="project" value="UniProtKB-KW"/>
</dbReference>
<feature type="domain" description="C2H2-type" evidence="11">
    <location>
        <begin position="105"/>
        <end position="135"/>
    </location>
</feature>
<keyword evidence="7" id="KW-0804">Transcription</keyword>
<evidence type="ECO:0000313" key="12">
    <source>
        <dbReference type="EMBL" id="KAJ5209123.1"/>
    </source>
</evidence>
<dbReference type="SUPFAM" id="SSF57667">
    <property type="entry name" value="beta-beta-alpha zinc fingers"/>
    <property type="match status" value="1"/>
</dbReference>
<dbReference type="GO" id="GO:0000981">
    <property type="term" value="F:DNA-binding transcription factor activity, RNA polymerase II-specific"/>
    <property type="evidence" value="ECO:0007669"/>
    <property type="project" value="TreeGrafter"/>
</dbReference>
<dbReference type="GO" id="GO:0051701">
    <property type="term" value="P:biological process involved in interaction with host"/>
    <property type="evidence" value="ECO:0007669"/>
    <property type="project" value="UniProtKB-ARBA"/>
</dbReference>
<evidence type="ECO:0000256" key="8">
    <source>
        <dbReference type="ARBA" id="ARBA00023242"/>
    </source>
</evidence>
<dbReference type="EMBL" id="JAPQKQ010000002">
    <property type="protein sequence ID" value="KAJ5209123.1"/>
    <property type="molecule type" value="Genomic_DNA"/>
</dbReference>
<feature type="region of interest" description="Disordered" evidence="10">
    <location>
        <begin position="411"/>
        <end position="458"/>
    </location>
</feature>
<gene>
    <name evidence="12" type="ORF">N7449_003502</name>
</gene>
<keyword evidence="2" id="KW-0479">Metal-binding</keyword>
<evidence type="ECO:0000256" key="1">
    <source>
        <dbReference type="ARBA" id="ARBA00004123"/>
    </source>
</evidence>
<evidence type="ECO:0000313" key="13">
    <source>
        <dbReference type="Proteomes" id="UP001150942"/>
    </source>
</evidence>
<feature type="compositionally biased region" description="Polar residues" evidence="10">
    <location>
        <begin position="1"/>
        <end position="11"/>
    </location>
</feature>
<feature type="region of interest" description="Disordered" evidence="10">
    <location>
        <begin position="555"/>
        <end position="602"/>
    </location>
</feature>
<sequence length="626" mass="67621">MASFLPVNNSAPEDHAMDGEATPRAIPNGVPVTPDVSSTEQFPDGVSHHSRGSDASSRTTLTHARTPSTSDEHMHDSEGEQDDSDHDQNLGSNAPPSKKKKGQRFFCTSFPPCNLSFTRSEHLARHIRKHTGERPFQCHCSRRFSRLDNLRQHAQTVHVNEEIPGDSLAATGTRFQRQVRTDRVRPPGRARAGTGGSVGGHTRANLRNFGGAPAFDHGQRPRSSIPTGNGFHGRTSEHTPGPDPWRSRSLDSWITIHPPNMFAATGGSPQFASPMSGTAHGFWEGKTAARRLSVPTSSNPFLAQHGNAYPPAYHTPAGAPYPNAAGVFASPTSTHYSVSRDEGTLSAAEAEMRRRTWHPSSYTGFPRPGTSGLNQYHTPDNVPASFGVNGSTEHPPRLPGIESFDKVVQRPMTPPTRKASPMQLDGHHRPPPNSAFGSGFNYTQPAHRPPPPSPALVTDEAMYRRPSTASASQWGQQTLAELQNVSSRPSSSYQPSFGPMAERSPEEYRGHRPSLSTGSRTRTSPEDSSSSEGVHTPSTASLEYHPAIVHSSGYIESHDSSLPSEHPPQICGRQSSHADGYEAHNDGEPRPDVFSDSPARNSGMGRLEALVAVATSENKGAAKLFL</sequence>
<dbReference type="Proteomes" id="UP001150942">
    <property type="component" value="Unassembled WGS sequence"/>
</dbReference>
<dbReference type="InterPro" id="IPR013087">
    <property type="entry name" value="Znf_C2H2_type"/>
</dbReference>
<feature type="region of interest" description="Disordered" evidence="10">
    <location>
        <begin position="1"/>
        <end position="103"/>
    </location>
</feature>
<evidence type="ECO:0000256" key="10">
    <source>
        <dbReference type="SAM" id="MobiDB-lite"/>
    </source>
</evidence>
<keyword evidence="3" id="KW-0677">Repeat</keyword>
<feature type="compositionally biased region" description="Polar residues" evidence="10">
    <location>
        <begin position="53"/>
        <end position="69"/>
    </location>
</feature>
<evidence type="ECO:0000256" key="5">
    <source>
        <dbReference type="ARBA" id="ARBA00022833"/>
    </source>
</evidence>
<dbReference type="FunFam" id="3.30.160.60:FF:000606">
    <property type="entry name" value="C2H2 transcription factor, putative"/>
    <property type="match status" value="1"/>
</dbReference>
<keyword evidence="6" id="KW-0805">Transcription regulation</keyword>